<proteinExistence type="predicted"/>
<organism evidence="1 2">
    <name type="scientific">Methylorubrum populi</name>
    <dbReference type="NCBI Taxonomy" id="223967"/>
    <lineage>
        <taxon>Bacteria</taxon>
        <taxon>Pseudomonadati</taxon>
        <taxon>Pseudomonadota</taxon>
        <taxon>Alphaproteobacteria</taxon>
        <taxon>Hyphomicrobiales</taxon>
        <taxon>Methylobacteriaceae</taxon>
        <taxon>Methylorubrum</taxon>
    </lineage>
</organism>
<reference evidence="1" key="2">
    <citation type="submission" date="2021-09" db="EMBL/GenBank/DDBJ databases">
        <authorList>
            <person name="Gilroy R."/>
        </authorList>
    </citation>
    <scope>NUCLEOTIDE SEQUENCE</scope>
    <source>
        <strain evidence="1">316</strain>
    </source>
</reference>
<dbReference type="Proteomes" id="UP000742631">
    <property type="component" value="Unassembled WGS sequence"/>
</dbReference>
<dbReference type="AlphaFoldDB" id="A0A921E4M4"/>
<evidence type="ECO:0000313" key="1">
    <source>
        <dbReference type="EMBL" id="HJE24958.1"/>
    </source>
</evidence>
<comment type="caution">
    <text evidence="1">The sequence shown here is derived from an EMBL/GenBank/DDBJ whole genome shotgun (WGS) entry which is preliminary data.</text>
</comment>
<reference evidence="1" key="1">
    <citation type="journal article" date="2021" name="PeerJ">
        <title>Extensive microbial diversity within the chicken gut microbiome revealed by metagenomics and culture.</title>
        <authorList>
            <person name="Gilroy R."/>
            <person name="Ravi A."/>
            <person name="Getino M."/>
            <person name="Pursley I."/>
            <person name="Horton D.L."/>
            <person name="Alikhan N.F."/>
            <person name="Baker D."/>
            <person name="Gharbi K."/>
            <person name="Hall N."/>
            <person name="Watson M."/>
            <person name="Adriaenssens E.M."/>
            <person name="Foster-Nyarko E."/>
            <person name="Jarju S."/>
            <person name="Secka A."/>
            <person name="Antonio M."/>
            <person name="Oren A."/>
            <person name="Chaudhuri R.R."/>
            <person name="La Ragione R."/>
            <person name="Hildebrand F."/>
            <person name="Pallen M.J."/>
        </authorList>
    </citation>
    <scope>NUCLEOTIDE SEQUENCE</scope>
    <source>
        <strain evidence="1">316</strain>
    </source>
</reference>
<sequence length="138" mass="15280">MTALRRITQADTEDPVFAAIAAADEAQRQHLAALVGLDEDDDAQMRRANAASYAETVAFERLTQVMPTTLAGLRALVERYAVEAEETERWSAGGSYLRHIARVLACESERSFCLSERKFPELKQDLAQQIPNRLGGLS</sequence>
<evidence type="ECO:0000313" key="2">
    <source>
        <dbReference type="Proteomes" id="UP000742631"/>
    </source>
</evidence>
<protein>
    <submittedName>
        <fullName evidence="1">Uncharacterized protein</fullName>
    </submittedName>
</protein>
<name>A0A921E4M4_9HYPH</name>
<dbReference type="EMBL" id="DYYG01000043">
    <property type="protein sequence ID" value="HJE24958.1"/>
    <property type="molecule type" value="Genomic_DNA"/>
</dbReference>
<gene>
    <name evidence="1" type="ORF">K8W01_14980</name>
</gene>
<accession>A0A921E4M4</accession>